<protein>
    <submittedName>
        <fullName evidence="1">Uncharacterized protein</fullName>
    </submittedName>
</protein>
<comment type="caution">
    <text evidence="1">The sequence shown here is derived from an EMBL/GenBank/DDBJ whole genome shotgun (WGS) entry which is preliminary data.</text>
</comment>
<organism evidence="1">
    <name type="scientific">bioreactor metagenome</name>
    <dbReference type="NCBI Taxonomy" id="1076179"/>
    <lineage>
        <taxon>unclassified sequences</taxon>
        <taxon>metagenomes</taxon>
        <taxon>ecological metagenomes</taxon>
    </lineage>
</organism>
<evidence type="ECO:0000313" key="1">
    <source>
        <dbReference type="EMBL" id="MPM32480.1"/>
    </source>
</evidence>
<name>A0A644YV43_9ZZZZ</name>
<gene>
    <name evidence="1" type="ORF">SDC9_79042</name>
</gene>
<dbReference type="EMBL" id="VSSQ01006372">
    <property type="protein sequence ID" value="MPM32480.1"/>
    <property type="molecule type" value="Genomic_DNA"/>
</dbReference>
<accession>A0A644YV43</accession>
<proteinExistence type="predicted"/>
<dbReference type="AlphaFoldDB" id="A0A644YV43"/>
<reference evidence="1" key="1">
    <citation type="submission" date="2019-08" db="EMBL/GenBank/DDBJ databases">
        <authorList>
            <person name="Kucharzyk K."/>
            <person name="Murdoch R.W."/>
            <person name="Higgins S."/>
            <person name="Loffler F."/>
        </authorList>
    </citation>
    <scope>NUCLEOTIDE SEQUENCE</scope>
</reference>
<sequence>MIDENKFIVQTGLNFKLGNVGNAFVFLFTPVDNIDWGLKVGAFIPLNVVLHKD</sequence>